<sequence>MFLGSPVMTPPLSSASSPPSARRMSWGIVIVLAALLSAILGAVTAAFLPTDENTPDPASNVLNQFWRDRFGYKLTRPVNILVMGIDRTENTEPNSPESFQGRSDTILLVQFDPTEKSVSLLSIPRDTEVEIPGVGMGKINEANYWGGTELATKMIRQTLNQISIHRYARVSSGAFKELVNLLGGVDVFVPNSMSYIDNTQQLKIDLSPGWQTIDGEQADQFARYRSDAYGDIGRIQRQQALMQAIQTRLQNPNILPRLPQIIRVMQKYIDTDLSFNEILSLVNLGLNLESEQFKMVTLPGRSSSAEETYSSYWIIDEVQRDRIIAEYFHHNSDTDVVANSDSTSETLPLDLKIAIQNASGNSQVGEKIANSLVNQGYYNVYIVPDWPDEQRQTQIIVQRGNLSSAKALKNKLGWGEVEASSTGEIGSDLTLRVGSDWVNNF</sequence>
<feature type="region of interest" description="Disordered" evidence="2">
    <location>
        <begin position="1"/>
        <end position="20"/>
    </location>
</feature>
<comment type="similarity">
    <text evidence="1">Belongs to the LytR/CpsA/Psr (LCP) family.</text>
</comment>
<dbReference type="InterPro" id="IPR027381">
    <property type="entry name" value="LytR/CpsA/Psr_C"/>
</dbReference>
<dbReference type="EMBL" id="AUZM01000030">
    <property type="protein sequence ID" value="ERT06805.1"/>
    <property type="molecule type" value="Genomic_DNA"/>
</dbReference>
<feature type="domain" description="LytR/CpsA/Psr regulator C-terminal" evidence="4">
    <location>
        <begin position="350"/>
        <end position="437"/>
    </location>
</feature>
<name>U7QI93_9CYAN</name>
<dbReference type="InterPro" id="IPR004474">
    <property type="entry name" value="LytR_CpsA_psr"/>
</dbReference>
<dbReference type="PANTHER" id="PTHR33392:SF6">
    <property type="entry name" value="POLYISOPRENYL-TEICHOIC ACID--PEPTIDOGLYCAN TEICHOIC ACID TRANSFERASE TAGU"/>
    <property type="match status" value="1"/>
</dbReference>
<dbReference type="NCBIfam" id="TIGR00350">
    <property type="entry name" value="lytR_cpsA_psr"/>
    <property type="match status" value="1"/>
</dbReference>
<reference evidence="5 6" key="1">
    <citation type="journal article" date="2013" name="Front. Microbiol.">
        <title>Comparative genomic analyses of the cyanobacterium, Lyngbya aestuarii BL J, a powerful hydrogen producer.</title>
        <authorList>
            <person name="Kothari A."/>
            <person name="Vaughn M."/>
            <person name="Garcia-Pichel F."/>
        </authorList>
    </citation>
    <scope>NUCLEOTIDE SEQUENCE [LARGE SCALE GENOMIC DNA]</scope>
    <source>
        <strain evidence="5 6">BL J</strain>
    </source>
</reference>
<evidence type="ECO:0000313" key="5">
    <source>
        <dbReference type="EMBL" id="ERT06805.1"/>
    </source>
</evidence>
<dbReference type="PANTHER" id="PTHR33392">
    <property type="entry name" value="POLYISOPRENYL-TEICHOIC ACID--PEPTIDOGLYCAN TEICHOIC ACID TRANSFERASE TAGU"/>
    <property type="match status" value="1"/>
</dbReference>
<evidence type="ECO:0000256" key="2">
    <source>
        <dbReference type="SAM" id="MobiDB-lite"/>
    </source>
</evidence>
<dbReference type="Pfam" id="PF13399">
    <property type="entry name" value="LytR_C"/>
    <property type="match status" value="1"/>
</dbReference>
<keyword evidence="6" id="KW-1185">Reference proteome</keyword>
<gene>
    <name evidence="5" type="ORF">M595_3217</name>
</gene>
<feature type="domain" description="Cell envelope-related transcriptional attenuator" evidence="3">
    <location>
        <begin position="102"/>
        <end position="250"/>
    </location>
</feature>
<organism evidence="5 6">
    <name type="scientific">Lyngbya aestuarii BL J</name>
    <dbReference type="NCBI Taxonomy" id="1348334"/>
    <lineage>
        <taxon>Bacteria</taxon>
        <taxon>Bacillati</taxon>
        <taxon>Cyanobacteriota</taxon>
        <taxon>Cyanophyceae</taxon>
        <taxon>Oscillatoriophycideae</taxon>
        <taxon>Oscillatoriales</taxon>
        <taxon>Microcoleaceae</taxon>
        <taxon>Lyngbya</taxon>
    </lineage>
</organism>
<accession>U7QI93</accession>
<evidence type="ECO:0000259" key="3">
    <source>
        <dbReference type="Pfam" id="PF03816"/>
    </source>
</evidence>
<evidence type="ECO:0000259" key="4">
    <source>
        <dbReference type="Pfam" id="PF13399"/>
    </source>
</evidence>
<dbReference type="InterPro" id="IPR050922">
    <property type="entry name" value="LytR/CpsA/Psr_CW_biosynth"/>
</dbReference>
<dbReference type="AlphaFoldDB" id="U7QI93"/>
<feature type="compositionally biased region" description="Low complexity" evidence="2">
    <location>
        <begin position="10"/>
        <end position="20"/>
    </location>
</feature>
<dbReference type="Proteomes" id="UP000017127">
    <property type="component" value="Unassembled WGS sequence"/>
</dbReference>
<proteinExistence type="inferred from homology"/>
<dbReference type="Gene3D" id="3.40.630.190">
    <property type="entry name" value="LCP protein"/>
    <property type="match status" value="1"/>
</dbReference>
<evidence type="ECO:0000256" key="1">
    <source>
        <dbReference type="ARBA" id="ARBA00006068"/>
    </source>
</evidence>
<comment type="caution">
    <text evidence="5">The sequence shown here is derived from an EMBL/GenBank/DDBJ whole genome shotgun (WGS) entry which is preliminary data.</text>
</comment>
<evidence type="ECO:0000313" key="6">
    <source>
        <dbReference type="Proteomes" id="UP000017127"/>
    </source>
</evidence>
<dbReference type="Pfam" id="PF03816">
    <property type="entry name" value="LytR_cpsA_psr"/>
    <property type="match status" value="1"/>
</dbReference>
<dbReference type="PATRIC" id="fig|1348334.3.peg.3114"/>
<protein>
    <submittedName>
        <fullName evidence="5">Cell envelope-related function transcriptional attenuator common domain protein</fullName>
    </submittedName>
</protein>